<protein>
    <submittedName>
        <fullName evidence="1">Alpha-aminoadipate carrier protein</fullName>
    </submittedName>
</protein>
<organism evidence="1">
    <name type="scientific">Siphoviridae sp. ct4fm14</name>
    <dbReference type="NCBI Taxonomy" id="2825331"/>
    <lineage>
        <taxon>Viruses</taxon>
        <taxon>Duplodnaviria</taxon>
        <taxon>Heunggongvirae</taxon>
        <taxon>Uroviricota</taxon>
        <taxon>Caudoviricetes</taxon>
    </lineage>
</organism>
<accession>A0A8S5UTE4</accession>
<sequence>MAEYIERDAMIDDLDAAVKHGGMGAIIAQTLQWYVKRAPAADVAPVRHGWWLHSHYEDCSEHFEIVKCSNCGCEAYAMAFYVRGGNYCPNCGARMDGARNGEEKD</sequence>
<evidence type="ECO:0000313" key="1">
    <source>
        <dbReference type="EMBL" id="DAF97646.1"/>
    </source>
</evidence>
<dbReference type="InterPro" id="IPR011065">
    <property type="entry name" value="Kunitz_inhibitor_STI-like_sf"/>
</dbReference>
<reference evidence="1" key="1">
    <citation type="journal article" date="2021" name="Proc. Natl. Acad. Sci. U.S.A.">
        <title>A Catalog of Tens of Thousands of Viruses from Human Metagenomes Reveals Hidden Associations with Chronic Diseases.</title>
        <authorList>
            <person name="Tisza M.J."/>
            <person name="Buck C.B."/>
        </authorList>
    </citation>
    <scope>NUCLEOTIDE SEQUENCE</scope>
    <source>
        <strain evidence="1">Ct4fm14</strain>
    </source>
</reference>
<dbReference type="EMBL" id="BK016135">
    <property type="protein sequence ID" value="DAF97646.1"/>
    <property type="molecule type" value="Genomic_DNA"/>
</dbReference>
<dbReference type="SUPFAM" id="SSF50386">
    <property type="entry name" value="STI-like"/>
    <property type="match status" value="1"/>
</dbReference>
<name>A0A8S5UTE4_9CAUD</name>
<proteinExistence type="predicted"/>